<reference evidence="2" key="1">
    <citation type="submission" date="2020-04" db="EMBL/GenBank/DDBJ databases">
        <title>Deep metagenomics examines the oral microbiome during advanced dental caries in children, revealing novel taxa and co-occurrences with host molecules.</title>
        <authorList>
            <person name="Baker J.L."/>
            <person name="Morton J.T."/>
            <person name="Dinis M."/>
            <person name="Alvarez R."/>
            <person name="Tran N.C."/>
            <person name="Knight R."/>
            <person name="Edlund A."/>
        </authorList>
    </citation>
    <scope>NUCLEOTIDE SEQUENCE</scope>
    <source>
        <strain evidence="2">JCVI_32_bin.50</strain>
    </source>
</reference>
<evidence type="ECO:0000313" key="3">
    <source>
        <dbReference type="Proteomes" id="UP000787419"/>
    </source>
</evidence>
<dbReference type="RefSeq" id="WP_278488719.1">
    <property type="nucleotide sequence ID" value="NZ_JABZTM010000003.1"/>
</dbReference>
<keyword evidence="1" id="KW-0472">Membrane</keyword>
<feature type="transmembrane region" description="Helical" evidence="1">
    <location>
        <begin position="209"/>
        <end position="227"/>
    </location>
</feature>
<feature type="transmembrane region" description="Helical" evidence="1">
    <location>
        <begin position="264"/>
        <end position="283"/>
    </location>
</feature>
<feature type="transmembrane region" description="Helical" evidence="1">
    <location>
        <begin position="117"/>
        <end position="138"/>
    </location>
</feature>
<accession>A0A9D5WW67</accession>
<organism evidence="2 3">
    <name type="scientific">Prevotella nigrescens</name>
    <dbReference type="NCBI Taxonomy" id="28133"/>
    <lineage>
        <taxon>Bacteria</taxon>
        <taxon>Pseudomonadati</taxon>
        <taxon>Bacteroidota</taxon>
        <taxon>Bacteroidia</taxon>
        <taxon>Bacteroidales</taxon>
        <taxon>Prevotellaceae</taxon>
        <taxon>Prevotella</taxon>
    </lineage>
</organism>
<keyword evidence="1" id="KW-0812">Transmembrane</keyword>
<feature type="transmembrane region" description="Helical" evidence="1">
    <location>
        <begin position="295"/>
        <end position="312"/>
    </location>
</feature>
<sequence length="313" mass="35711">MSIRRKRLQNRISESRWTVAATSIMALSVWGIVCINDSLAIVPLLCMLFSTFLMMELNNTNALIRIFSRMVSCSYMALTTMATFLFVSMRAASVALCIVGSYTCLFRCYQDRRSQGWVFYAFLCLGLSSIVWVQVLYYVPVVWILMHTRLQATSLRNYVSSIFGLILPNLVALGVILYQGEWQTVSRHFGELFAFGSIANYWLLSVNQFITGAWILLCALIGTVHYLHKRRSDSIRTRMLYSFFIQMNTLSIIFLCLQPQHFDALLGIIIASTAPLIAHFFALTNTKFTNFTFKFLALGTIAITVFNLLSYLR</sequence>
<proteinExistence type="predicted"/>
<feature type="transmembrane region" description="Helical" evidence="1">
    <location>
        <begin position="158"/>
        <end position="178"/>
    </location>
</feature>
<dbReference type="EMBL" id="JABZTM010000003">
    <property type="protein sequence ID" value="MBF1445869.1"/>
    <property type="molecule type" value="Genomic_DNA"/>
</dbReference>
<feature type="transmembrane region" description="Helical" evidence="1">
    <location>
        <begin position="21"/>
        <end position="54"/>
    </location>
</feature>
<protein>
    <submittedName>
        <fullName evidence="2">Uncharacterized protein</fullName>
    </submittedName>
</protein>
<feature type="transmembrane region" description="Helical" evidence="1">
    <location>
        <begin position="74"/>
        <end position="105"/>
    </location>
</feature>
<evidence type="ECO:0000313" key="2">
    <source>
        <dbReference type="EMBL" id="MBF1445869.1"/>
    </source>
</evidence>
<feature type="transmembrane region" description="Helical" evidence="1">
    <location>
        <begin position="185"/>
        <end position="203"/>
    </location>
</feature>
<evidence type="ECO:0000256" key="1">
    <source>
        <dbReference type="SAM" id="Phobius"/>
    </source>
</evidence>
<dbReference type="AlphaFoldDB" id="A0A9D5WW67"/>
<keyword evidence="1" id="KW-1133">Transmembrane helix</keyword>
<comment type="caution">
    <text evidence="2">The sequence shown here is derived from an EMBL/GenBank/DDBJ whole genome shotgun (WGS) entry which is preliminary data.</text>
</comment>
<gene>
    <name evidence="2" type="ORF">HXN55_00560</name>
</gene>
<name>A0A9D5WW67_9BACT</name>
<feature type="transmembrane region" description="Helical" evidence="1">
    <location>
        <begin position="239"/>
        <end position="258"/>
    </location>
</feature>
<dbReference type="Proteomes" id="UP000787419">
    <property type="component" value="Unassembled WGS sequence"/>
</dbReference>